<reference evidence="5 6" key="1">
    <citation type="submission" date="2019-11" db="EMBL/GenBank/DDBJ databases">
        <title>Comparative genomics of hydrocarbon-degrading Desulfosarcina strains.</title>
        <authorList>
            <person name="Watanabe M."/>
            <person name="Kojima H."/>
            <person name="Fukui M."/>
        </authorList>
    </citation>
    <scope>NUCLEOTIDE SEQUENCE [LARGE SCALE GENOMIC DNA]</scope>
    <source>
        <strain evidence="5 6">PP31</strain>
    </source>
</reference>
<dbReference type="GO" id="GO:0019867">
    <property type="term" value="C:outer membrane"/>
    <property type="evidence" value="ECO:0007669"/>
    <property type="project" value="InterPro"/>
</dbReference>
<name>A0A5K7Z8N5_9BACT</name>
<dbReference type="GO" id="GO:0098046">
    <property type="term" value="C:type V protein secretion system complex"/>
    <property type="evidence" value="ECO:0007669"/>
    <property type="project" value="TreeGrafter"/>
</dbReference>
<dbReference type="AlphaFoldDB" id="A0A5K7Z8N5"/>
<dbReference type="EMBL" id="AP021875">
    <property type="protein sequence ID" value="BBO74824.1"/>
    <property type="molecule type" value="Genomic_DNA"/>
</dbReference>
<feature type="domain" description="Bacterial surface antigen (D15)" evidence="4">
    <location>
        <begin position="174"/>
        <end position="335"/>
    </location>
</feature>
<evidence type="ECO:0000256" key="2">
    <source>
        <dbReference type="ARBA" id="ARBA00023136"/>
    </source>
</evidence>
<evidence type="ECO:0000256" key="1">
    <source>
        <dbReference type="ARBA" id="ARBA00004370"/>
    </source>
</evidence>
<evidence type="ECO:0000313" key="5">
    <source>
        <dbReference type="EMBL" id="BBO74824.1"/>
    </source>
</evidence>
<evidence type="ECO:0000313" key="6">
    <source>
        <dbReference type="Proteomes" id="UP000427769"/>
    </source>
</evidence>
<dbReference type="Gene3D" id="2.40.160.50">
    <property type="entry name" value="membrane protein fhac: a member of the omp85/tpsb transporter family"/>
    <property type="match status" value="1"/>
</dbReference>
<dbReference type="OrthoDB" id="7793893at2"/>
<feature type="chain" id="PRO_5024296519" evidence="3">
    <location>
        <begin position="25"/>
        <end position="364"/>
    </location>
</feature>
<dbReference type="RefSeq" id="WP_155303804.1">
    <property type="nucleotide sequence ID" value="NZ_AP021875.1"/>
</dbReference>
<proteinExistence type="predicted"/>
<keyword evidence="6" id="KW-1185">Reference proteome</keyword>
<evidence type="ECO:0000256" key="3">
    <source>
        <dbReference type="SAM" id="SignalP"/>
    </source>
</evidence>
<sequence length="364" mass="40015">MMRTCLLLCLLFCFPMIFTIGADAQEIPDAQKKPDRGKNFAFAPIVISNPNIGSGLGAAGMYFFDIGDWRAEDPRSSVQAIGAYTNTDSYFYGLLSSLYLYHDTIRGNFGIFRANINNEYDIPWGGEAEFSTGAIAALGLLTYRVWDNVYIGGQALVVDVSYDPDTPADGDYLDLVGAEDSTTTGIGPVISYDTRDNVNYPSSGTLVEVKGYYKPEAWGNETDYAVADLAVNHYIGLTETHVLALRAYGRTGTEDTPYSDKSRLGQQSDLRGFKSGEVSGRTLLSGQAEIRWQFTEKIGFVAFGGLAKLWDDELEELITKDLYYSGGVGFRYMLNSDQKINFRIDAAIGNGDNEGIYVGIQEAF</sequence>
<dbReference type="PANTHER" id="PTHR34597:SF3">
    <property type="entry name" value="OUTER MEMBRANE TRANSPORTER CDIB"/>
    <property type="match status" value="1"/>
</dbReference>
<dbReference type="KEGG" id="dwd:DSCW_22410"/>
<feature type="signal peptide" evidence="3">
    <location>
        <begin position="1"/>
        <end position="24"/>
    </location>
</feature>
<organism evidence="5 6">
    <name type="scientific">Desulfosarcina widdelii</name>
    <dbReference type="NCBI Taxonomy" id="947919"/>
    <lineage>
        <taxon>Bacteria</taxon>
        <taxon>Pseudomonadati</taxon>
        <taxon>Thermodesulfobacteriota</taxon>
        <taxon>Desulfobacteria</taxon>
        <taxon>Desulfobacterales</taxon>
        <taxon>Desulfosarcinaceae</taxon>
        <taxon>Desulfosarcina</taxon>
    </lineage>
</organism>
<dbReference type="Proteomes" id="UP000427769">
    <property type="component" value="Chromosome"/>
</dbReference>
<comment type="subcellular location">
    <subcellularLocation>
        <location evidence="1">Membrane</location>
    </subcellularLocation>
</comment>
<evidence type="ECO:0000259" key="4">
    <source>
        <dbReference type="Pfam" id="PF01103"/>
    </source>
</evidence>
<dbReference type="GO" id="GO:0046819">
    <property type="term" value="P:protein secretion by the type V secretion system"/>
    <property type="evidence" value="ECO:0007669"/>
    <property type="project" value="TreeGrafter"/>
</dbReference>
<dbReference type="InterPro" id="IPR051544">
    <property type="entry name" value="TPS_OM_transporter"/>
</dbReference>
<accession>A0A5K7Z8N5</accession>
<dbReference type="PANTHER" id="PTHR34597">
    <property type="entry name" value="SLR1661 PROTEIN"/>
    <property type="match status" value="1"/>
</dbReference>
<dbReference type="InterPro" id="IPR000184">
    <property type="entry name" value="Bac_surfAg_D15"/>
</dbReference>
<gene>
    <name evidence="5" type="ORF">DSCW_22410</name>
</gene>
<keyword evidence="2" id="KW-0472">Membrane</keyword>
<keyword evidence="3" id="KW-0732">Signal</keyword>
<dbReference type="GO" id="GO:0008320">
    <property type="term" value="F:protein transmembrane transporter activity"/>
    <property type="evidence" value="ECO:0007669"/>
    <property type="project" value="TreeGrafter"/>
</dbReference>
<dbReference type="Pfam" id="PF01103">
    <property type="entry name" value="Omp85"/>
    <property type="match status" value="1"/>
</dbReference>
<protein>
    <submittedName>
        <fullName evidence="5">Glyceraldehyde-3-phosphate dehydrogenase</fullName>
    </submittedName>
</protein>